<keyword evidence="2" id="KW-1185">Reference proteome</keyword>
<reference evidence="1 2" key="1">
    <citation type="submission" date="2018-04" db="EMBL/GenBank/DDBJ databases">
        <title>Novel Campyloabacter and Helicobacter Species and Strains.</title>
        <authorList>
            <person name="Mannion A.J."/>
            <person name="Shen Z."/>
            <person name="Fox J.G."/>
        </authorList>
    </citation>
    <scope>NUCLEOTIDE SEQUENCE [LARGE SCALE GENOMIC DNA]</scope>
    <source>
        <strain evidence="1 2">MIT 17-337</strain>
    </source>
</reference>
<protein>
    <submittedName>
        <fullName evidence="1">Uncharacterized protein</fullName>
    </submittedName>
</protein>
<organism evidence="1 2">
    <name type="scientific">Helicobacter didelphidarum</name>
    <dbReference type="NCBI Taxonomy" id="2040648"/>
    <lineage>
        <taxon>Bacteria</taxon>
        <taxon>Pseudomonadati</taxon>
        <taxon>Campylobacterota</taxon>
        <taxon>Epsilonproteobacteria</taxon>
        <taxon>Campylobacterales</taxon>
        <taxon>Helicobacteraceae</taxon>
        <taxon>Helicobacter</taxon>
    </lineage>
</organism>
<name>A0A3D8IKY9_9HELI</name>
<dbReference type="Proteomes" id="UP000256379">
    <property type="component" value="Unassembled WGS sequence"/>
</dbReference>
<proteinExistence type="predicted"/>
<dbReference type="AlphaFoldDB" id="A0A3D8IKY9"/>
<evidence type="ECO:0000313" key="2">
    <source>
        <dbReference type="Proteomes" id="UP000256379"/>
    </source>
</evidence>
<sequence>MVNVDTDSRSNLKDTKYLASCIADMAKDLGEAIYEKKKDEKLSKQKITTLTQSYPSRIADYRQKIKLLRTAVNENNELHTMLIAKDIESMLVHDTKTLSPSDYFNIKTALTNLVGDRLNHL</sequence>
<dbReference type="RefSeq" id="WP_115543096.1">
    <property type="nucleotide sequence ID" value="NZ_NXLQ01000011.1"/>
</dbReference>
<accession>A0A3D8IKY9</accession>
<gene>
    <name evidence="1" type="ORF">CQA53_05870</name>
</gene>
<comment type="caution">
    <text evidence="1">The sequence shown here is derived from an EMBL/GenBank/DDBJ whole genome shotgun (WGS) entry which is preliminary data.</text>
</comment>
<dbReference type="EMBL" id="NXLQ01000011">
    <property type="protein sequence ID" value="RDU65690.1"/>
    <property type="molecule type" value="Genomic_DNA"/>
</dbReference>
<evidence type="ECO:0000313" key="1">
    <source>
        <dbReference type="EMBL" id="RDU65690.1"/>
    </source>
</evidence>